<dbReference type="Proteomes" id="UP000499080">
    <property type="component" value="Unassembled WGS sequence"/>
</dbReference>
<proteinExistence type="predicted"/>
<accession>A0A4Y2LIF7</accession>
<keyword evidence="4" id="KW-1185">Reference proteome</keyword>
<sequence length="248" mass="28539">MPRSKRKSDTGRKNIHKRWRPNVEVNASSNSSQNTNLRCLNLEETCNNSIRSEEKYKDESKSPTYMIIDTNVFTYLFKNHLYNTCKNSSLRVVFGKAYGFCQDLKVVCDFCDKVINEVKTSKQIIKNENGQNQPFGINLRATQTFLSFGRGYTALEKFCMFMNMRLMSSRTFNVCKKMLHSSLTKASEKQFHQIRSEVKKAYNEEKDGITNIAVTFDGTWLTRGHTSQIGIGCVIDMLTGYVTDYPVM</sequence>
<dbReference type="Pfam" id="PF20700">
    <property type="entry name" value="Mutator"/>
    <property type="match status" value="1"/>
</dbReference>
<gene>
    <name evidence="3" type="ORF">AVEN_79587_1</name>
</gene>
<feature type="region of interest" description="Disordered" evidence="1">
    <location>
        <begin position="1"/>
        <end position="33"/>
    </location>
</feature>
<comment type="caution">
    <text evidence="3">The sequence shown here is derived from an EMBL/GenBank/DDBJ whole genome shotgun (WGS) entry which is preliminary data.</text>
</comment>
<name>A0A4Y2LIF7_ARAVE</name>
<dbReference type="OrthoDB" id="6439209at2759"/>
<evidence type="ECO:0000259" key="2">
    <source>
        <dbReference type="Pfam" id="PF20700"/>
    </source>
</evidence>
<evidence type="ECO:0000313" key="4">
    <source>
        <dbReference type="Proteomes" id="UP000499080"/>
    </source>
</evidence>
<protein>
    <recommendedName>
        <fullName evidence="2">Mutator-like transposase domain-containing protein</fullName>
    </recommendedName>
</protein>
<organism evidence="3 4">
    <name type="scientific">Araneus ventricosus</name>
    <name type="common">Orbweaver spider</name>
    <name type="synonym">Epeira ventricosa</name>
    <dbReference type="NCBI Taxonomy" id="182803"/>
    <lineage>
        <taxon>Eukaryota</taxon>
        <taxon>Metazoa</taxon>
        <taxon>Ecdysozoa</taxon>
        <taxon>Arthropoda</taxon>
        <taxon>Chelicerata</taxon>
        <taxon>Arachnida</taxon>
        <taxon>Araneae</taxon>
        <taxon>Araneomorphae</taxon>
        <taxon>Entelegynae</taxon>
        <taxon>Araneoidea</taxon>
        <taxon>Araneidae</taxon>
        <taxon>Araneus</taxon>
    </lineage>
</organism>
<evidence type="ECO:0000313" key="3">
    <source>
        <dbReference type="EMBL" id="GBN14541.1"/>
    </source>
</evidence>
<reference evidence="3 4" key="1">
    <citation type="journal article" date="2019" name="Sci. Rep.">
        <title>Orb-weaving spider Araneus ventricosus genome elucidates the spidroin gene catalogue.</title>
        <authorList>
            <person name="Kono N."/>
            <person name="Nakamura H."/>
            <person name="Ohtoshi R."/>
            <person name="Moran D.A.P."/>
            <person name="Shinohara A."/>
            <person name="Yoshida Y."/>
            <person name="Fujiwara M."/>
            <person name="Mori M."/>
            <person name="Tomita M."/>
            <person name="Arakawa K."/>
        </authorList>
    </citation>
    <scope>NUCLEOTIDE SEQUENCE [LARGE SCALE GENOMIC DNA]</scope>
</reference>
<dbReference type="InterPro" id="IPR049012">
    <property type="entry name" value="Mutator_transp_dom"/>
</dbReference>
<dbReference type="AlphaFoldDB" id="A0A4Y2LIF7"/>
<evidence type="ECO:0000256" key="1">
    <source>
        <dbReference type="SAM" id="MobiDB-lite"/>
    </source>
</evidence>
<dbReference type="EMBL" id="BGPR01005914">
    <property type="protein sequence ID" value="GBN14541.1"/>
    <property type="molecule type" value="Genomic_DNA"/>
</dbReference>
<feature type="domain" description="Mutator-like transposase" evidence="2">
    <location>
        <begin position="74"/>
        <end position="247"/>
    </location>
</feature>